<dbReference type="PRINTS" id="PR00502">
    <property type="entry name" value="NUDIXFAMILY"/>
</dbReference>
<organism evidence="6 7">
    <name type="scientific">Microterricola viridarii</name>
    <dbReference type="NCBI Taxonomy" id="412690"/>
    <lineage>
        <taxon>Bacteria</taxon>
        <taxon>Bacillati</taxon>
        <taxon>Actinomycetota</taxon>
        <taxon>Actinomycetes</taxon>
        <taxon>Micrococcales</taxon>
        <taxon>Microbacteriaceae</taxon>
        <taxon>Microterricola</taxon>
    </lineage>
</organism>
<dbReference type="SUPFAM" id="SSF55811">
    <property type="entry name" value="Nudix"/>
    <property type="match status" value="1"/>
</dbReference>
<dbReference type="RefSeq" id="WP_067230633.1">
    <property type="nucleotide sequence ID" value="NZ_CP014145.1"/>
</dbReference>
<dbReference type="PROSITE" id="PS00893">
    <property type="entry name" value="NUDIX_BOX"/>
    <property type="match status" value="1"/>
</dbReference>
<dbReference type="CDD" id="cd02883">
    <property type="entry name" value="NUDIX_Hydrolase"/>
    <property type="match status" value="1"/>
</dbReference>
<gene>
    <name evidence="6" type="ORF">AWU67_14570</name>
</gene>
<comment type="cofactor">
    <cofactor evidence="1">
        <name>Mg(2+)</name>
        <dbReference type="ChEBI" id="CHEBI:18420"/>
    </cofactor>
</comment>
<evidence type="ECO:0000256" key="2">
    <source>
        <dbReference type="ARBA" id="ARBA00005582"/>
    </source>
</evidence>
<dbReference type="InterPro" id="IPR020476">
    <property type="entry name" value="Nudix_hydrolase"/>
</dbReference>
<dbReference type="InterPro" id="IPR000086">
    <property type="entry name" value="NUDIX_hydrolase_dom"/>
</dbReference>
<dbReference type="Proteomes" id="UP000058305">
    <property type="component" value="Chromosome"/>
</dbReference>
<dbReference type="PANTHER" id="PTHR43046:SF14">
    <property type="entry name" value="MUTT_NUDIX FAMILY PROTEIN"/>
    <property type="match status" value="1"/>
</dbReference>
<dbReference type="Pfam" id="PF00293">
    <property type="entry name" value="NUDIX"/>
    <property type="match status" value="1"/>
</dbReference>
<evidence type="ECO:0000256" key="3">
    <source>
        <dbReference type="ARBA" id="ARBA00022801"/>
    </source>
</evidence>
<dbReference type="AlphaFoldDB" id="A0A0Y0Q1F1"/>
<dbReference type="InterPro" id="IPR020084">
    <property type="entry name" value="NUDIX_hydrolase_CS"/>
</dbReference>
<reference evidence="7" key="2">
    <citation type="submission" date="2016-01" db="EMBL/GenBank/DDBJ databases">
        <title>First complete genome sequence of a species in the genus Microterricola, an extremophilic cold active enzyme producing strain ERGS5:02 isolated from Sikkim Himalaya.</title>
        <authorList>
            <person name="Kumar R."/>
            <person name="Singh D."/>
            <person name="Swarnkar M.K."/>
        </authorList>
    </citation>
    <scope>NUCLEOTIDE SEQUENCE [LARGE SCALE GENOMIC DNA]</scope>
    <source>
        <strain evidence="7">ERGS5:02</strain>
    </source>
</reference>
<reference evidence="6 7" key="1">
    <citation type="journal article" date="2016" name="J. Biotechnol.">
        <title>First complete genome sequence of a species in the genus Microterricola, an extremophilic cold active enzyme producing bacterial strain ERGS5:02 isolated from Sikkim Himalaya.</title>
        <authorList>
            <person name="Himanshu"/>
            <person name="Swarnkar M.K."/>
            <person name="Singh D."/>
            <person name="Kumar R."/>
        </authorList>
    </citation>
    <scope>NUCLEOTIDE SEQUENCE [LARGE SCALE GENOMIC DNA]</scope>
    <source>
        <strain evidence="6 7">ERGS5:02</strain>
    </source>
</reference>
<evidence type="ECO:0000259" key="5">
    <source>
        <dbReference type="PROSITE" id="PS51462"/>
    </source>
</evidence>
<dbReference type="GO" id="GO:0016787">
    <property type="term" value="F:hydrolase activity"/>
    <property type="evidence" value="ECO:0007669"/>
    <property type="project" value="UniProtKB-KW"/>
</dbReference>
<accession>A0A0Y0Q1F1</accession>
<feature type="domain" description="Nudix hydrolase" evidence="5">
    <location>
        <begin position="2"/>
        <end position="138"/>
    </location>
</feature>
<dbReference type="PROSITE" id="PS51462">
    <property type="entry name" value="NUDIX"/>
    <property type="match status" value="1"/>
</dbReference>
<name>A0A0Y0Q1F1_9MICO</name>
<dbReference type="KEGG" id="mvd:AWU67_14570"/>
<comment type="similarity">
    <text evidence="2 4">Belongs to the Nudix hydrolase family.</text>
</comment>
<dbReference type="OrthoDB" id="9804442at2"/>
<evidence type="ECO:0000256" key="1">
    <source>
        <dbReference type="ARBA" id="ARBA00001946"/>
    </source>
</evidence>
<evidence type="ECO:0000313" key="7">
    <source>
        <dbReference type="Proteomes" id="UP000058305"/>
    </source>
</evidence>
<evidence type="ECO:0000256" key="4">
    <source>
        <dbReference type="RuleBase" id="RU003476"/>
    </source>
</evidence>
<dbReference type="PANTHER" id="PTHR43046">
    <property type="entry name" value="GDP-MANNOSE MANNOSYL HYDROLASE"/>
    <property type="match status" value="1"/>
</dbReference>
<dbReference type="InterPro" id="IPR015797">
    <property type="entry name" value="NUDIX_hydrolase-like_dom_sf"/>
</dbReference>
<keyword evidence="3 4" id="KW-0378">Hydrolase</keyword>
<keyword evidence="7" id="KW-1185">Reference proteome</keyword>
<dbReference type="Gene3D" id="3.90.79.10">
    <property type="entry name" value="Nucleoside Triphosphate Pyrophosphohydrolase"/>
    <property type="match status" value="1"/>
</dbReference>
<sequence length="149" mass="16396">MDFRIAAYGVIIRDGRILLSHWNEHGRNGWTLPGGGLEGAENPSQTAIREIFEETGYHAGLEVLLGIDNHIIAAHSRQPGAAGRPLNTIRVVYRAHIISGELAHERGGSSDEARWVPLEELKSLKTVELVRIGLALNETRPPNGILIER</sequence>
<dbReference type="EMBL" id="CP014145">
    <property type="protein sequence ID" value="AMB59878.1"/>
    <property type="molecule type" value="Genomic_DNA"/>
</dbReference>
<protein>
    <recommendedName>
        <fullName evidence="5">Nudix hydrolase domain-containing protein</fullName>
    </recommendedName>
</protein>
<evidence type="ECO:0000313" key="6">
    <source>
        <dbReference type="EMBL" id="AMB59878.1"/>
    </source>
</evidence>
<proteinExistence type="inferred from homology"/>